<protein>
    <recommendedName>
        <fullName evidence="3">Pilus assembly protein CpaE</fullName>
    </recommendedName>
</protein>
<dbReference type="EMBL" id="JABEZU010000001">
    <property type="protein sequence ID" value="NOV96659.1"/>
    <property type="molecule type" value="Genomic_DNA"/>
</dbReference>
<name>A0ABX2A1C4_9MICO</name>
<keyword evidence="2" id="KW-1185">Reference proteome</keyword>
<evidence type="ECO:0008006" key="3">
    <source>
        <dbReference type="Google" id="ProtNLM"/>
    </source>
</evidence>
<comment type="caution">
    <text evidence="1">The sequence shown here is derived from an EMBL/GenBank/DDBJ whole genome shotgun (WGS) entry which is preliminary data.</text>
</comment>
<dbReference type="Proteomes" id="UP000757540">
    <property type="component" value="Unassembled WGS sequence"/>
</dbReference>
<evidence type="ECO:0000313" key="2">
    <source>
        <dbReference type="Proteomes" id="UP000757540"/>
    </source>
</evidence>
<sequence>MISTELATRLRDAGLIWKPTDGDRFHIDAPELAAEVFTVSTLTIEAHHFPTGTVLGFNGTTEWALDSVDIEDTLWLPREDQLRSLLGSTFRSLTSDGGDHVVEVDLLGRRRTFTAAEVADAYAQALLALMELSDD</sequence>
<organism evidence="1 2">
    <name type="scientific">Isoptericola halotolerans</name>
    <dbReference type="NCBI Taxonomy" id="300560"/>
    <lineage>
        <taxon>Bacteria</taxon>
        <taxon>Bacillati</taxon>
        <taxon>Actinomycetota</taxon>
        <taxon>Actinomycetes</taxon>
        <taxon>Micrococcales</taxon>
        <taxon>Promicromonosporaceae</taxon>
        <taxon>Isoptericola</taxon>
    </lineage>
</organism>
<accession>A0ABX2A1C4</accession>
<gene>
    <name evidence="1" type="ORF">HDG69_001212</name>
</gene>
<proteinExistence type="predicted"/>
<dbReference type="RefSeq" id="WP_171782807.1">
    <property type="nucleotide sequence ID" value="NZ_BAAAML010000002.1"/>
</dbReference>
<reference evidence="1 2" key="1">
    <citation type="submission" date="2020-05" db="EMBL/GenBank/DDBJ databases">
        <title>Genomic Encyclopedia of Type Strains, Phase III (KMG-III): the genomes of soil and plant-associated and newly described type strains.</title>
        <authorList>
            <person name="Whitman W."/>
        </authorList>
    </citation>
    <scope>NUCLEOTIDE SEQUENCE [LARGE SCALE GENOMIC DNA]</scope>
    <source>
        <strain evidence="1 2">KCTC 19046</strain>
    </source>
</reference>
<evidence type="ECO:0000313" key="1">
    <source>
        <dbReference type="EMBL" id="NOV96659.1"/>
    </source>
</evidence>